<keyword evidence="1" id="KW-0175">Coiled coil</keyword>
<keyword evidence="3" id="KW-1185">Reference proteome</keyword>
<dbReference type="Proteomes" id="UP000070394">
    <property type="component" value="Unassembled WGS sequence"/>
</dbReference>
<protein>
    <submittedName>
        <fullName evidence="2">Uncharacterized protein</fullName>
    </submittedName>
</protein>
<reference evidence="3" key="1">
    <citation type="submission" date="2016-01" db="EMBL/GenBank/DDBJ databases">
        <authorList>
            <person name="Mitreva M."/>
            <person name="Pepin K.H."/>
            <person name="Mihindukulasuriya K.A."/>
            <person name="Fulton R."/>
            <person name="Fronick C."/>
            <person name="O'Laughlin M."/>
            <person name="Miner T."/>
            <person name="Herter B."/>
            <person name="Rosa B.A."/>
            <person name="Cordes M."/>
            <person name="Tomlinson C."/>
            <person name="Wollam A."/>
            <person name="Palsikar V.B."/>
            <person name="Mardis E.R."/>
            <person name="Wilson R.K."/>
        </authorList>
    </citation>
    <scope>NUCLEOTIDE SEQUENCE [LARGE SCALE GENOMIC DNA]</scope>
    <source>
        <strain evidence="3">DNF00896</strain>
    </source>
</reference>
<proteinExistence type="predicted"/>
<organism evidence="2 3">
    <name type="scientific">Lachnoanaerobaculum saburreum</name>
    <dbReference type="NCBI Taxonomy" id="467210"/>
    <lineage>
        <taxon>Bacteria</taxon>
        <taxon>Bacillati</taxon>
        <taxon>Bacillota</taxon>
        <taxon>Clostridia</taxon>
        <taxon>Lachnospirales</taxon>
        <taxon>Lachnospiraceae</taxon>
        <taxon>Lachnoanaerobaculum</taxon>
    </lineage>
</organism>
<evidence type="ECO:0000313" key="3">
    <source>
        <dbReference type="Proteomes" id="UP000070394"/>
    </source>
</evidence>
<dbReference type="EMBL" id="LSDA01000121">
    <property type="protein sequence ID" value="KXB55044.1"/>
    <property type="molecule type" value="Genomic_DNA"/>
</dbReference>
<name>A0A133ZHX5_9FIRM</name>
<feature type="non-terminal residue" evidence="2">
    <location>
        <position position="1"/>
    </location>
</feature>
<evidence type="ECO:0000256" key="1">
    <source>
        <dbReference type="SAM" id="Coils"/>
    </source>
</evidence>
<dbReference type="PATRIC" id="fig|467210.3.peg.2195"/>
<gene>
    <name evidence="2" type="ORF">HMPREF1866_02217</name>
</gene>
<evidence type="ECO:0000313" key="2">
    <source>
        <dbReference type="EMBL" id="KXB55044.1"/>
    </source>
</evidence>
<dbReference type="RefSeq" id="WP_060931824.1">
    <property type="nucleotide sequence ID" value="NZ_KQ959840.1"/>
</dbReference>
<dbReference type="STRING" id="467210.HMPREF1866_02217"/>
<dbReference type="AlphaFoldDB" id="A0A133ZHX5"/>
<sequence>AYQKSDMNEEAEEVLEKLRDFDELTEEQKEKLEALDSRKVYKDILINFYKTGVIGEEDTIYLYKEVNDYNSIDDDLLYSYHMKLMDITGDNKDEILVYQRRKDGDSDGVLWVFEVRDGKAVTLCLKLCDYNSSFILNNNTILFNYNKNDVESDEVYSYNSVVSRFEQLDKDDDKVNAAINMAESNKIKLSMPDIDTLLNPDNIETSVNKMDVSNIVYNDKKKHSGTSKEYKEVYREFLINYNAEGAIPVKFKLLDITGDGKDELIIKDYKDGVDDYCIYEDIDGKAYKIFDEYGNVFEVYNDNIILVESFYDGETSPMFACFTYDKDISRFYRNKNGGYRNGDQEYLIDMLNKKAKLTGSEITTELTPSNVYDALE</sequence>
<feature type="coiled-coil region" evidence="1">
    <location>
        <begin position="4"/>
        <end position="38"/>
    </location>
</feature>
<comment type="caution">
    <text evidence="2">The sequence shown here is derived from an EMBL/GenBank/DDBJ whole genome shotgun (WGS) entry which is preliminary data.</text>
</comment>
<accession>A0A133ZHX5</accession>